<evidence type="ECO:0000313" key="2">
    <source>
        <dbReference type="Proteomes" id="UP000615446"/>
    </source>
</evidence>
<proteinExistence type="predicted"/>
<organism evidence="1 2">
    <name type="scientific">Rhizophagus clarus</name>
    <dbReference type="NCBI Taxonomy" id="94130"/>
    <lineage>
        <taxon>Eukaryota</taxon>
        <taxon>Fungi</taxon>
        <taxon>Fungi incertae sedis</taxon>
        <taxon>Mucoromycota</taxon>
        <taxon>Glomeromycotina</taxon>
        <taxon>Glomeromycetes</taxon>
        <taxon>Glomerales</taxon>
        <taxon>Glomeraceae</taxon>
        <taxon>Rhizophagus</taxon>
    </lineage>
</organism>
<protein>
    <submittedName>
        <fullName evidence="1">Uncharacterized protein</fullName>
    </submittedName>
</protein>
<comment type="caution">
    <text evidence="1">The sequence shown here is derived from an EMBL/GenBank/DDBJ whole genome shotgun (WGS) entry which is preliminary data.</text>
</comment>
<gene>
    <name evidence="1" type="ORF">RCL2_001380500</name>
</gene>
<reference evidence="1" key="1">
    <citation type="submission" date="2019-10" db="EMBL/GenBank/DDBJ databases">
        <title>Conservation and host-specific expression of non-tandemly repeated heterogenous ribosome RNA gene in arbuscular mycorrhizal fungi.</title>
        <authorList>
            <person name="Maeda T."/>
            <person name="Kobayashi Y."/>
            <person name="Nakagawa T."/>
            <person name="Ezawa T."/>
            <person name="Yamaguchi K."/>
            <person name="Bino T."/>
            <person name="Nishimoto Y."/>
            <person name="Shigenobu S."/>
            <person name="Kawaguchi M."/>
        </authorList>
    </citation>
    <scope>NUCLEOTIDE SEQUENCE</scope>
    <source>
        <strain evidence="1">HR1</strain>
    </source>
</reference>
<dbReference type="Proteomes" id="UP000615446">
    <property type="component" value="Unassembled WGS sequence"/>
</dbReference>
<evidence type="ECO:0000313" key="1">
    <source>
        <dbReference type="EMBL" id="GES86761.1"/>
    </source>
</evidence>
<sequence>MPSETPQSVSNELELYFNSNSPGDEIVPLEWWKNHARHQFSQTHNKIDPNIARACLCLKSWLEQKKIE</sequence>
<dbReference type="AlphaFoldDB" id="A0A8H3LIZ1"/>
<dbReference type="EMBL" id="BLAL01000162">
    <property type="protein sequence ID" value="GES86761.1"/>
    <property type="molecule type" value="Genomic_DNA"/>
</dbReference>
<accession>A0A8H3LIZ1</accession>
<name>A0A8H3LIZ1_9GLOM</name>